<reference evidence="2" key="2">
    <citation type="submission" date="2016-01" db="EMBL/GenBank/DDBJ databases">
        <title>Complete Genome Sequences of Four Plutella xylostella Granulovirus Isolates.</title>
        <authorList>
            <person name="Spence R.J."/>
            <person name="Noune C."/>
            <person name="Hauxwell C."/>
        </authorList>
    </citation>
    <scope>NUCLEOTIDE SEQUENCE</scope>
    <source>
        <strain evidence="2">PxGV_C</strain>
        <strain evidence="3">PxGV_K</strain>
        <strain evidence="4">PxGV_M</strain>
        <strain evidence="5">PxGV_T</strain>
    </source>
</reference>
<reference evidence="6" key="3">
    <citation type="submission" date="2019-06" db="EMBL/GenBank/DDBJ databases">
        <title>Plutella xylostella granulovirus.</title>
        <authorList>
            <person name="Li L."/>
            <person name="Zhang M."/>
        </authorList>
    </citation>
    <scope>NUCLEOTIDE SEQUENCE</scope>
    <source>
        <strain evidence="7">PlxyGV_B</strain>
        <strain evidence="8">PlxyGV_NW</strain>
        <strain evidence="6">PlxyGV_W</strain>
    </source>
</reference>
<organism evidence="1 9">
    <name type="scientific">Plutella xylostella granulovirus</name>
    <dbReference type="NCBI Taxonomy" id="98383"/>
    <lineage>
        <taxon>Viruses</taxon>
        <taxon>Viruses incertae sedis</taxon>
        <taxon>Naldaviricetes</taxon>
        <taxon>Lefavirales</taxon>
        <taxon>Baculoviridae</taxon>
        <taxon>Betabaculovirus</taxon>
        <taxon>Betabaculovirus pluxylostellae</taxon>
    </lineage>
</organism>
<evidence type="ECO:0000313" key="2">
    <source>
        <dbReference type="EMBL" id="AMQ35689.1"/>
    </source>
</evidence>
<dbReference type="GO" id="GO:0019028">
    <property type="term" value="C:viral capsid"/>
    <property type="evidence" value="ECO:0007669"/>
    <property type="project" value="InterPro"/>
</dbReference>
<dbReference type="EMBL" id="KU529794">
    <property type="protein sequence ID" value="AMQ36040.1"/>
    <property type="molecule type" value="Genomic_DNA"/>
</dbReference>
<evidence type="ECO:0000313" key="7">
    <source>
        <dbReference type="EMBL" id="QKV50120.1"/>
    </source>
</evidence>
<gene>
    <name evidence="1" type="primary">Pxorf79</name>
    <name evidence="6" type="synonym">ORF77</name>
    <name evidence="2" type="synonym">PxGV-Corf77</name>
    <name evidence="3" type="synonym">PxGV-Korf77</name>
    <name evidence="4" type="synonym">PxGV-Morf77</name>
    <name evidence="5" type="synonym">PxGV-Torf77</name>
</gene>
<dbReference type="GO" id="GO:0005198">
    <property type="term" value="F:structural molecule activity"/>
    <property type="evidence" value="ECO:0007669"/>
    <property type="project" value="InterPro"/>
</dbReference>
<reference evidence="1 9" key="1">
    <citation type="journal article" date="2000" name="Virology">
        <title>Sequence analysis of the Plutella xylostella granulovirus genome.</title>
        <authorList>
            <person name="Hashimoto Y."/>
            <person name="Hayakawa T."/>
            <person name="Ueno Y."/>
            <person name="Fujita T."/>
            <person name="Sano Y."/>
            <person name="Matsumoto T."/>
        </authorList>
    </citation>
    <scope>NUCLEOTIDE SEQUENCE [LARGE SCALE GENOMIC DNA]</scope>
    <source>
        <strain evidence="1 9">K1</strain>
    </source>
</reference>
<dbReference type="Pfam" id="PF04501">
    <property type="entry name" value="Baculo_VP39"/>
    <property type="match status" value="1"/>
</dbReference>
<dbReference type="InterPro" id="IPR007589">
    <property type="entry name" value="Baculo_VP39"/>
</dbReference>
<dbReference type="OrthoDB" id="9419at10239"/>
<evidence type="ECO:0000313" key="5">
    <source>
        <dbReference type="EMBL" id="AMQ36040.1"/>
    </source>
</evidence>
<keyword evidence="9" id="KW-1185">Reference proteome</keyword>
<name>Q9DVV4_9BBAC</name>
<dbReference type="RefSeq" id="NP_068298.1">
    <property type="nucleotide sequence ID" value="NC_002593.1"/>
</dbReference>
<evidence type="ECO:0000313" key="8">
    <source>
        <dbReference type="EMBL" id="QKV50238.1"/>
    </source>
</evidence>
<evidence type="ECO:0000313" key="4">
    <source>
        <dbReference type="EMBL" id="AMQ35923.1"/>
    </source>
</evidence>
<protein>
    <submittedName>
        <fullName evidence="2 6">ORF77 protein</fullName>
    </submittedName>
    <submittedName>
        <fullName evidence="3">PxGV-Korf77 protein</fullName>
    </submittedName>
    <submittedName>
        <fullName evidence="4">PxGV-Morf77 protein</fullName>
    </submittedName>
    <submittedName>
        <fullName evidence="5">PxGV-Torf77 protein</fullName>
    </submittedName>
    <submittedName>
        <fullName evidence="1">PxORF79 peptide</fullName>
    </submittedName>
</protein>
<evidence type="ECO:0000313" key="3">
    <source>
        <dbReference type="EMBL" id="AMQ35806.1"/>
    </source>
</evidence>
<dbReference type="EMBL" id="KU529791">
    <property type="protein sequence ID" value="AMQ35689.1"/>
    <property type="molecule type" value="Genomic_DNA"/>
</dbReference>
<accession>Q9DVV4</accession>
<dbReference type="GeneID" id="912122"/>
<dbReference type="EMBL" id="KU529793">
    <property type="protein sequence ID" value="AMQ35923.1"/>
    <property type="molecule type" value="Genomic_DNA"/>
</dbReference>
<evidence type="ECO:0000313" key="6">
    <source>
        <dbReference type="EMBL" id="QKV50002.1"/>
    </source>
</evidence>
<dbReference type="EMBL" id="AF270937">
    <property type="protein sequence ID" value="AAG27377.1"/>
    <property type="molecule type" value="Genomic_DNA"/>
</dbReference>
<dbReference type="EMBL" id="MN099285">
    <property type="protein sequence ID" value="QKV50120.1"/>
    <property type="molecule type" value="Genomic_DNA"/>
</dbReference>
<dbReference type="KEGG" id="vg:912122"/>
<dbReference type="EMBL" id="MN099286">
    <property type="protein sequence ID" value="QKV50238.1"/>
    <property type="molecule type" value="Genomic_DNA"/>
</dbReference>
<proteinExistence type="predicted"/>
<evidence type="ECO:0000313" key="1">
    <source>
        <dbReference type="EMBL" id="AAG27377.1"/>
    </source>
</evidence>
<dbReference type="EMBL" id="MN099284">
    <property type="protein sequence ID" value="QKV50002.1"/>
    <property type="molecule type" value="Genomic_DNA"/>
</dbReference>
<sequence length="320" mass="36412">MMSLRQNRVYNNCIFQAVSYSNSSLCADPVLHCSKDASNDDGTFICNHHLSMYFPLEKMTLEIPSGTGTSFKLLIGKSLVQQDATRNIIIPSKANYIDYLRVNNMSPAEKFIMYSIYGESATEPTGLITQLCESLRSQDFYTDDMLSDLYSVVAEIMSKINPAIYCRPILNNSSRSFGKTSLTDTELQKIVTSSTVDANDYDTTQDRAYRAMPPFIKNLILRLVRPVTLIVSSNRHNDKFILNNADTCDLIEDKGLTAANLYNFEKPRHRLMHEKKFDIQHLTQFKGRAAEQQRHLSTYPVYKIARPLMLGIEIIVTPQF</sequence>
<evidence type="ECO:0000313" key="9">
    <source>
        <dbReference type="Proteomes" id="UP000201310"/>
    </source>
</evidence>
<dbReference type="Proteomes" id="UP000201310">
    <property type="component" value="Segment"/>
</dbReference>
<dbReference type="EMBL" id="KU529792">
    <property type="protein sequence ID" value="AMQ35806.1"/>
    <property type="molecule type" value="Genomic_DNA"/>
</dbReference>